<dbReference type="CDD" id="cd07995">
    <property type="entry name" value="TPK"/>
    <property type="match status" value="1"/>
</dbReference>
<dbReference type="GO" id="GO:0005524">
    <property type="term" value="F:ATP binding"/>
    <property type="evidence" value="ECO:0007669"/>
    <property type="project" value="UniProtKB-KW"/>
</dbReference>
<evidence type="ECO:0000313" key="8">
    <source>
        <dbReference type="Proteomes" id="UP000199197"/>
    </source>
</evidence>
<reference evidence="8" key="1">
    <citation type="submission" date="2015-11" db="EMBL/GenBank/DDBJ databases">
        <authorList>
            <person name="Varghese N."/>
        </authorList>
    </citation>
    <scope>NUCLEOTIDE SEQUENCE [LARGE SCALE GENOMIC DNA]</scope>
    <source>
        <strain evidence="8">JGI-23</strain>
    </source>
</reference>
<dbReference type="InterPro" id="IPR007371">
    <property type="entry name" value="TPK_catalytic"/>
</dbReference>
<evidence type="ECO:0000256" key="4">
    <source>
        <dbReference type="ARBA" id="ARBA00022840"/>
    </source>
</evidence>
<proteinExistence type="predicted"/>
<keyword evidence="1" id="KW-0808">Transferase</keyword>
<evidence type="ECO:0000256" key="2">
    <source>
        <dbReference type="ARBA" id="ARBA00022741"/>
    </source>
</evidence>
<evidence type="ECO:0000256" key="3">
    <source>
        <dbReference type="ARBA" id="ARBA00022777"/>
    </source>
</evidence>
<dbReference type="Pfam" id="PF04265">
    <property type="entry name" value="TPK_B1_binding"/>
    <property type="match status" value="1"/>
</dbReference>
<protein>
    <recommendedName>
        <fullName evidence="5">Thiamine diphosphokinase</fullName>
        <ecNumber evidence="5">2.7.6.2</ecNumber>
    </recommendedName>
</protein>
<evidence type="ECO:0000259" key="6">
    <source>
        <dbReference type="SMART" id="SM00983"/>
    </source>
</evidence>
<evidence type="ECO:0000256" key="5">
    <source>
        <dbReference type="NCBIfam" id="TIGR01378"/>
    </source>
</evidence>
<dbReference type="InterPro" id="IPR053149">
    <property type="entry name" value="TPK"/>
</dbReference>
<dbReference type="RefSeq" id="WP_159421143.1">
    <property type="nucleotide sequence ID" value="NZ_CZVW01000017.1"/>
</dbReference>
<dbReference type="GO" id="GO:0004788">
    <property type="term" value="F:thiamine diphosphokinase activity"/>
    <property type="evidence" value="ECO:0007669"/>
    <property type="project" value="UniProtKB-UniRule"/>
</dbReference>
<dbReference type="SMART" id="SM00983">
    <property type="entry name" value="TPK_B1_binding"/>
    <property type="match status" value="1"/>
</dbReference>
<sequence length="212" mass="23587">MKSLLICNGNVPKAKFLRSIIKNYDAIACADGGANIAFKFRILPDFIIGDLDSIKQDVKKFFERKNVKIIHDTDQDSTDIEKSVKFLLSRGFTQIDIASAIGDRIDHNLGNLSVLVNFYAKAKLKIIDETMEIFFTKDKITFKTNKGDSISLIPLGLKADGVKTKGLKFKLNNETLIFSGRGVSNVAMGKRVSIEIKRGGLFVIRKITSPEL</sequence>
<dbReference type="InterPro" id="IPR036371">
    <property type="entry name" value="TPK_B1-bd_sf"/>
</dbReference>
<gene>
    <name evidence="7" type="ORF">JGI23_01525</name>
</gene>
<dbReference type="Proteomes" id="UP000199197">
    <property type="component" value="Unassembled WGS sequence"/>
</dbReference>
<dbReference type="GO" id="GO:0030975">
    <property type="term" value="F:thiamine binding"/>
    <property type="evidence" value="ECO:0007669"/>
    <property type="project" value="InterPro"/>
</dbReference>
<accession>A0A0P1NY65</accession>
<dbReference type="PANTHER" id="PTHR41299:SF1">
    <property type="entry name" value="THIAMINE PYROPHOSPHOKINASE"/>
    <property type="match status" value="1"/>
</dbReference>
<dbReference type="SUPFAM" id="SSF63999">
    <property type="entry name" value="Thiamin pyrophosphokinase, catalytic domain"/>
    <property type="match status" value="1"/>
</dbReference>
<keyword evidence="8" id="KW-1185">Reference proteome</keyword>
<dbReference type="Pfam" id="PF04263">
    <property type="entry name" value="TPK_catalytic"/>
    <property type="match status" value="1"/>
</dbReference>
<evidence type="ECO:0000256" key="1">
    <source>
        <dbReference type="ARBA" id="ARBA00022679"/>
    </source>
</evidence>
<evidence type="ECO:0000313" key="7">
    <source>
        <dbReference type="EMBL" id="CUT03655.1"/>
    </source>
</evidence>
<feature type="domain" description="Thiamin pyrophosphokinase thiamin-binding" evidence="6">
    <location>
        <begin position="138"/>
        <end position="202"/>
    </location>
</feature>
<dbReference type="OrthoDB" id="9804377at2"/>
<dbReference type="GO" id="GO:0009229">
    <property type="term" value="P:thiamine diphosphate biosynthetic process"/>
    <property type="evidence" value="ECO:0007669"/>
    <property type="project" value="InterPro"/>
</dbReference>
<name>A0A0P1NY65_9BACT</name>
<dbReference type="AlphaFoldDB" id="A0A0P1NY65"/>
<dbReference type="Gene3D" id="3.40.50.10240">
    <property type="entry name" value="Thiamin pyrophosphokinase, catalytic domain"/>
    <property type="match status" value="1"/>
</dbReference>
<keyword evidence="2" id="KW-0547">Nucleotide-binding</keyword>
<dbReference type="GO" id="GO:0006772">
    <property type="term" value="P:thiamine metabolic process"/>
    <property type="evidence" value="ECO:0007669"/>
    <property type="project" value="UniProtKB-UniRule"/>
</dbReference>
<dbReference type="InterPro" id="IPR007373">
    <property type="entry name" value="Thiamin_PyroPKinase_B1-bd"/>
</dbReference>
<dbReference type="SUPFAM" id="SSF63862">
    <property type="entry name" value="Thiamin pyrophosphokinase, substrate-binding domain"/>
    <property type="match status" value="1"/>
</dbReference>
<dbReference type="InterPro" id="IPR036759">
    <property type="entry name" value="TPK_catalytic_sf"/>
</dbReference>
<keyword evidence="3 7" id="KW-0418">Kinase</keyword>
<dbReference type="EC" id="2.7.6.2" evidence="5"/>
<keyword evidence="4" id="KW-0067">ATP-binding</keyword>
<dbReference type="NCBIfam" id="TIGR01378">
    <property type="entry name" value="thi_PPkinase"/>
    <property type="match status" value="1"/>
</dbReference>
<dbReference type="EMBL" id="CZVW01000017">
    <property type="protein sequence ID" value="CUT03655.1"/>
    <property type="molecule type" value="Genomic_DNA"/>
</dbReference>
<dbReference type="InterPro" id="IPR006282">
    <property type="entry name" value="Thi_PPkinase"/>
</dbReference>
<dbReference type="GO" id="GO:0016301">
    <property type="term" value="F:kinase activity"/>
    <property type="evidence" value="ECO:0007669"/>
    <property type="project" value="UniProtKB-KW"/>
</dbReference>
<organism evidence="7 8">
    <name type="scientific">Candidatus Chryseopegocella kryptomonas</name>
    <dbReference type="NCBI Taxonomy" id="1633643"/>
    <lineage>
        <taxon>Bacteria</taxon>
        <taxon>Pseudomonadati</taxon>
        <taxon>Candidatus Kryptoniota</taxon>
        <taxon>Candidatus Chryseopegocella</taxon>
    </lineage>
</organism>
<dbReference type="PANTHER" id="PTHR41299">
    <property type="entry name" value="THIAMINE PYROPHOSPHOKINASE"/>
    <property type="match status" value="1"/>
</dbReference>